<protein>
    <submittedName>
        <fullName evidence="2">DUF3108 domain-containing protein</fullName>
    </submittedName>
</protein>
<organism evidence="2 3">
    <name type="scientific">Luteolibacter ambystomatis</name>
    <dbReference type="NCBI Taxonomy" id="2824561"/>
    <lineage>
        <taxon>Bacteria</taxon>
        <taxon>Pseudomonadati</taxon>
        <taxon>Verrucomicrobiota</taxon>
        <taxon>Verrucomicrobiia</taxon>
        <taxon>Verrucomicrobiales</taxon>
        <taxon>Verrucomicrobiaceae</taxon>
        <taxon>Luteolibacter</taxon>
    </lineage>
</organism>
<feature type="signal peptide" evidence="1">
    <location>
        <begin position="1"/>
        <end position="19"/>
    </location>
</feature>
<feature type="chain" id="PRO_5038022409" evidence="1">
    <location>
        <begin position="20"/>
        <end position="266"/>
    </location>
</feature>
<keyword evidence="1" id="KW-0732">Signal</keyword>
<keyword evidence="3" id="KW-1185">Reference proteome</keyword>
<evidence type="ECO:0000313" key="3">
    <source>
        <dbReference type="Proteomes" id="UP000676169"/>
    </source>
</evidence>
<evidence type="ECO:0000313" key="2">
    <source>
        <dbReference type="EMBL" id="QUE52933.1"/>
    </source>
</evidence>
<evidence type="ECO:0000256" key="1">
    <source>
        <dbReference type="SAM" id="SignalP"/>
    </source>
</evidence>
<accession>A0A975J2N4</accession>
<name>A0A975J2N4_9BACT</name>
<dbReference type="InterPro" id="IPR021457">
    <property type="entry name" value="DUF3108"/>
</dbReference>
<gene>
    <name evidence="2" type="ORF">KBB96_08575</name>
</gene>
<sequence>MRFLPAAAAWGLTFASSIAAPAWQAELTPLTTAAHPRLSACKLDYRVSWKGLIDAGAIHMEFGNPANAKGGSYVATSTGRSMGPASALYDFKSWYWSEMEPGSLRPRVFHTVEDVEKRRVTYHLDYSTKGVSWQRTTRIVATGFQYDNKGAFSFTPVHDIFSSMLFVRGRKLDNGDNLAFVIQPGDNPYLVRAHVDNREDHDGRAAIRLTVRMHKIDATSLELLPYKKLKEASLWLSDDADRIPLEIRAGVFIGDVRVTLAGQAKY</sequence>
<dbReference type="RefSeq" id="WP_211634277.1">
    <property type="nucleotide sequence ID" value="NZ_CP073100.1"/>
</dbReference>
<dbReference type="EMBL" id="CP073100">
    <property type="protein sequence ID" value="QUE52933.1"/>
    <property type="molecule type" value="Genomic_DNA"/>
</dbReference>
<proteinExistence type="predicted"/>
<dbReference type="AlphaFoldDB" id="A0A975J2N4"/>
<dbReference type="Proteomes" id="UP000676169">
    <property type="component" value="Chromosome"/>
</dbReference>
<dbReference type="Pfam" id="PF11306">
    <property type="entry name" value="DUF3108"/>
    <property type="match status" value="1"/>
</dbReference>
<dbReference type="KEGG" id="lamb:KBB96_08575"/>
<reference evidence="2" key="1">
    <citation type="submission" date="2021-04" db="EMBL/GenBank/DDBJ databases">
        <title>Luteolibacter sp. 32A isolated from the skin of an Anderson's salamander (Ambystoma andersonii).</title>
        <authorList>
            <person name="Spergser J."/>
            <person name="Busse H.-J."/>
        </authorList>
    </citation>
    <scope>NUCLEOTIDE SEQUENCE</scope>
    <source>
        <strain evidence="2">32A</strain>
    </source>
</reference>